<keyword evidence="5" id="KW-0472">Membrane</keyword>
<sequence length="187" mass="20050">MNKMAYVSLACALLLVTGGLYYFFREEPVLPDNTPAVEQTTPQPASNLTFAGSSIVEEKNGQKVWELNAESIEVDAGGKLVFLKKLNGIFYQEKGGKVDMIAQEGILDTKTHDITLQGDIKATSSEGAVFTAPQGRYEEQTKTFSGTGGITLIQGDTIITGDKIDADTNLEKVKVQGNAKVVTGGNK</sequence>
<dbReference type="Gene3D" id="2.60.450.10">
    <property type="entry name" value="Lipopolysaccharide (LPS) transport protein A like domain"/>
    <property type="match status" value="1"/>
</dbReference>
<evidence type="ECO:0008006" key="8">
    <source>
        <dbReference type="Google" id="ProtNLM"/>
    </source>
</evidence>
<proteinExistence type="predicted"/>
<dbReference type="GO" id="GO:0030288">
    <property type="term" value="C:outer membrane-bounded periplasmic space"/>
    <property type="evidence" value="ECO:0007669"/>
    <property type="project" value="TreeGrafter"/>
</dbReference>
<keyword evidence="3" id="KW-0812">Transmembrane</keyword>
<dbReference type="InterPro" id="IPR026265">
    <property type="entry name" value="LptC"/>
</dbReference>
<name>A0A0U1KV59_9FIRM</name>
<protein>
    <recommendedName>
        <fullName evidence="8">LPS export ABC transporter periplasmic protein LptC</fullName>
    </recommendedName>
</protein>
<dbReference type="AlphaFoldDB" id="A0A0U1KV59"/>
<dbReference type="EMBL" id="CTRP01000003">
    <property type="protein sequence ID" value="CQR70574.1"/>
    <property type="molecule type" value="Genomic_DNA"/>
</dbReference>
<dbReference type="Pfam" id="PF06835">
    <property type="entry name" value="LptC"/>
    <property type="match status" value="1"/>
</dbReference>
<evidence type="ECO:0000313" key="6">
    <source>
        <dbReference type="EMBL" id="CQR70574.1"/>
    </source>
</evidence>
<dbReference type="PANTHER" id="PTHR37481:SF1">
    <property type="entry name" value="LIPOPOLYSACCHARIDE EXPORT SYSTEM PROTEIN LPTC"/>
    <property type="match status" value="1"/>
</dbReference>
<keyword evidence="1" id="KW-1003">Cell membrane</keyword>
<dbReference type="GO" id="GO:0017089">
    <property type="term" value="F:glycolipid transfer activity"/>
    <property type="evidence" value="ECO:0007669"/>
    <property type="project" value="TreeGrafter"/>
</dbReference>
<evidence type="ECO:0000256" key="3">
    <source>
        <dbReference type="ARBA" id="ARBA00022692"/>
    </source>
</evidence>
<dbReference type="InterPro" id="IPR052363">
    <property type="entry name" value="LPS_export_LptC"/>
</dbReference>
<accession>A0A0U1KV59</accession>
<evidence type="ECO:0000256" key="4">
    <source>
        <dbReference type="ARBA" id="ARBA00022989"/>
    </source>
</evidence>
<keyword evidence="2" id="KW-0997">Cell inner membrane</keyword>
<dbReference type="NCBIfam" id="TIGR04409">
    <property type="entry name" value="LptC_YrbK"/>
    <property type="match status" value="1"/>
</dbReference>
<keyword evidence="4" id="KW-1133">Transmembrane helix</keyword>
<organism evidence="6 7">
    <name type="scientific">Sporomusa ovata</name>
    <dbReference type="NCBI Taxonomy" id="2378"/>
    <lineage>
        <taxon>Bacteria</taxon>
        <taxon>Bacillati</taxon>
        <taxon>Bacillota</taxon>
        <taxon>Negativicutes</taxon>
        <taxon>Selenomonadales</taxon>
        <taxon>Sporomusaceae</taxon>
        <taxon>Sporomusa</taxon>
    </lineage>
</organism>
<dbReference type="InterPro" id="IPR010664">
    <property type="entry name" value="LipoPS_assembly_LptC-rel"/>
</dbReference>
<dbReference type="GO" id="GO:0005886">
    <property type="term" value="C:plasma membrane"/>
    <property type="evidence" value="ECO:0007669"/>
    <property type="project" value="InterPro"/>
</dbReference>
<evidence type="ECO:0000313" key="7">
    <source>
        <dbReference type="Proteomes" id="UP000049855"/>
    </source>
</evidence>
<gene>
    <name evidence="6" type="ORF">SpAn4DRAFT_1543</name>
</gene>
<dbReference type="Proteomes" id="UP000049855">
    <property type="component" value="Unassembled WGS sequence"/>
</dbReference>
<evidence type="ECO:0000256" key="5">
    <source>
        <dbReference type="ARBA" id="ARBA00023136"/>
    </source>
</evidence>
<reference evidence="7" key="1">
    <citation type="submission" date="2015-03" db="EMBL/GenBank/DDBJ databases">
        <authorList>
            <person name="Nijsse Bart"/>
        </authorList>
    </citation>
    <scope>NUCLEOTIDE SEQUENCE [LARGE SCALE GENOMIC DNA]</scope>
</reference>
<evidence type="ECO:0000256" key="1">
    <source>
        <dbReference type="ARBA" id="ARBA00022475"/>
    </source>
</evidence>
<dbReference type="PANTHER" id="PTHR37481">
    <property type="entry name" value="LIPOPOLYSACCHARIDE EXPORT SYSTEM PROTEIN LPTC"/>
    <property type="match status" value="1"/>
</dbReference>
<dbReference type="GO" id="GO:0015221">
    <property type="term" value="F:lipopolysaccharide transmembrane transporter activity"/>
    <property type="evidence" value="ECO:0007669"/>
    <property type="project" value="InterPro"/>
</dbReference>
<keyword evidence="7" id="KW-1185">Reference proteome</keyword>
<evidence type="ECO:0000256" key="2">
    <source>
        <dbReference type="ARBA" id="ARBA00022519"/>
    </source>
</evidence>